<dbReference type="InterPro" id="IPR020802">
    <property type="entry name" value="TesA-like"/>
</dbReference>
<keyword evidence="5" id="KW-1185">Reference proteome</keyword>
<dbReference type="SUPFAM" id="SSF53474">
    <property type="entry name" value="alpha/beta-Hydrolases"/>
    <property type="match status" value="1"/>
</dbReference>
<dbReference type="PANTHER" id="PTHR11487:SF0">
    <property type="entry name" value="S-ACYL FATTY ACID SYNTHASE THIOESTERASE, MEDIUM CHAIN"/>
    <property type="match status" value="1"/>
</dbReference>
<dbReference type="PANTHER" id="PTHR11487">
    <property type="entry name" value="THIOESTERASE"/>
    <property type="match status" value="1"/>
</dbReference>
<comment type="similarity">
    <text evidence="1">Belongs to the thioesterase family.</text>
</comment>
<evidence type="ECO:0000256" key="2">
    <source>
        <dbReference type="ARBA" id="ARBA00022801"/>
    </source>
</evidence>
<dbReference type="RefSeq" id="WP_184730907.1">
    <property type="nucleotide sequence ID" value="NZ_JACHIW010000002.1"/>
</dbReference>
<dbReference type="InterPro" id="IPR012223">
    <property type="entry name" value="TEII"/>
</dbReference>
<reference evidence="4 5" key="1">
    <citation type="submission" date="2020-08" db="EMBL/GenBank/DDBJ databases">
        <title>Sequencing the genomes of 1000 actinobacteria strains.</title>
        <authorList>
            <person name="Klenk H.-P."/>
        </authorList>
    </citation>
    <scope>NUCLEOTIDE SEQUENCE [LARGE SCALE GENOMIC DNA]</scope>
    <source>
        <strain evidence="4 5">DSM 45584</strain>
    </source>
</reference>
<proteinExistence type="inferred from homology"/>
<dbReference type="GO" id="GO:0016787">
    <property type="term" value="F:hydrolase activity"/>
    <property type="evidence" value="ECO:0007669"/>
    <property type="project" value="UniProtKB-KW"/>
</dbReference>
<dbReference type="Proteomes" id="UP000584374">
    <property type="component" value="Unassembled WGS sequence"/>
</dbReference>
<dbReference type="SMART" id="SM00824">
    <property type="entry name" value="PKS_TE"/>
    <property type="match status" value="1"/>
</dbReference>
<accession>A0A840QFL1</accession>
<comment type="caution">
    <text evidence="4">The sequence shown here is derived from an EMBL/GenBank/DDBJ whole genome shotgun (WGS) entry which is preliminary data.</text>
</comment>
<feature type="domain" description="Thioesterase TesA-like" evidence="3">
    <location>
        <begin position="24"/>
        <end position="246"/>
    </location>
</feature>
<dbReference type="AlphaFoldDB" id="A0A840QFL1"/>
<dbReference type="InterPro" id="IPR001031">
    <property type="entry name" value="Thioesterase"/>
</dbReference>
<dbReference type="Pfam" id="PF00975">
    <property type="entry name" value="Thioesterase"/>
    <property type="match status" value="1"/>
</dbReference>
<evidence type="ECO:0000256" key="1">
    <source>
        <dbReference type="ARBA" id="ARBA00007169"/>
    </source>
</evidence>
<evidence type="ECO:0000313" key="5">
    <source>
        <dbReference type="Proteomes" id="UP000584374"/>
    </source>
</evidence>
<name>A0A840QFL1_9PSEU</name>
<evidence type="ECO:0000259" key="3">
    <source>
        <dbReference type="SMART" id="SM00824"/>
    </source>
</evidence>
<gene>
    <name evidence="4" type="ORF">BJ970_006466</name>
</gene>
<dbReference type="GO" id="GO:0008610">
    <property type="term" value="P:lipid biosynthetic process"/>
    <property type="evidence" value="ECO:0007669"/>
    <property type="project" value="TreeGrafter"/>
</dbReference>
<dbReference type="Gene3D" id="3.40.50.1820">
    <property type="entry name" value="alpha/beta hydrolase"/>
    <property type="match status" value="1"/>
</dbReference>
<dbReference type="InterPro" id="IPR029058">
    <property type="entry name" value="AB_hydrolase_fold"/>
</dbReference>
<keyword evidence="2" id="KW-0378">Hydrolase</keyword>
<evidence type="ECO:0000313" key="4">
    <source>
        <dbReference type="EMBL" id="MBB5158867.1"/>
    </source>
</evidence>
<protein>
    <submittedName>
        <fullName evidence="4">Surfactin synthase thioesterase subunit</fullName>
    </submittedName>
</protein>
<dbReference type="EMBL" id="JACHIW010000002">
    <property type="protein sequence ID" value="MBB5158867.1"/>
    <property type="molecule type" value="Genomic_DNA"/>
</dbReference>
<organism evidence="4 5">
    <name type="scientific">Saccharopolyspora phatthalungensis</name>
    <dbReference type="NCBI Taxonomy" id="664693"/>
    <lineage>
        <taxon>Bacteria</taxon>
        <taxon>Bacillati</taxon>
        <taxon>Actinomycetota</taxon>
        <taxon>Actinomycetes</taxon>
        <taxon>Pseudonocardiales</taxon>
        <taxon>Pseudonocardiaceae</taxon>
        <taxon>Saccharopolyspora</taxon>
    </lineage>
</organism>
<sequence>MVSDENSVWTQRFRSASGATSRLVCFPHAGGSASFFFPLSKVMPPSIDLLAVQYPGRQDRRFEKPVDDIAVLADRIAVALEADRDDLPMVFFGHSMGATVAFEVARRLEARGITLADLVVSGRRGPTAQRQEWVHKLGNTALVEHVRSLDGTKAGVLDDPEIVRMVLPVIRNDYKAAETYRYQPGPDVSCPITALLGDHDPQVTVDEAKEWAAHTKAGFDLHVFEGGHFYLNDHWPEVIECLRERTASAS</sequence>